<dbReference type="RefSeq" id="XP_033317678.1">
    <property type="nucleotide sequence ID" value="XM_033461787.1"/>
</dbReference>
<protein>
    <submittedName>
        <fullName evidence="3">Uncharacterized protein LOC117214928 isoform X1</fullName>
    </submittedName>
    <submittedName>
        <fullName evidence="4">Uncharacterized protein LOC117215404 isoform X1</fullName>
    </submittedName>
</protein>
<feature type="region of interest" description="Disordered" evidence="1">
    <location>
        <begin position="106"/>
        <end position="130"/>
    </location>
</feature>
<dbReference type="RefSeq" id="XP_033317175.1">
    <property type="nucleotide sequence ID" value="XM_033461284.1"/>
</dbReference>
<evidence type="ECO:0000313" key="3">
    <source>
        <dbReference type="RefSeq" id="XP_033317175.1"/>
    </source>
</evidence>
<gene>
    <name evidence="3" type="primary">LOC117214928</name>
    <name evidence="4" type="synonym">LOC117215404</name>
</gene>
<evidence type="ECO:0000313" key="2">
    <source>
        <dbReference type="Proteomes" id="UP000515164"/>
    </source>
</evidence>
<organism evidence="2 3">
    <name type="scientific">Bombus bifarius</name>
    <dbReference type="NCBI Taxonomy" id="103933"/>
    <lineage>
        <taxon>Eukaryota</taxon>
        <taxon>Metazoa</taxon>
        <taxon>Ecdysozoa</taxon>
        <taxon>Arthropoda</taxon>
        <taxon>Hexapoda</taxon>
        <taxon>Insecta</taxon>
        <taxon>Pterygota</taxon>
        <taxon>Neoptera</taxon>
        <taxon>Endopterygota</taxon>
        <taxon>Hymenoptera</taxon>
        <taxon>Apocrita</taxon>
        <taxon>Aculeata</taxon>
        <taxon>Apoidea</taxon>
        <taxon>Anthophila</taxon>
        <taxon>Apidae</taxon>
        <taxon>Bombus</taxon>
        <taxon>Pyrobombus</taxon>
    </lineage>
</organism>
<dbReference type="KEGG" id="bbif:117215404"/>
<name>A0A6P8NRV4_9HYME</name>
<dbReference type="KEGG" id="bbif:117214928"/>
<accession>A0A6P8NRV4</accession>
<dbReference type="Proteomes" id="UP000515164">
    <property type="component" value="Unplaced"/>
</dbReference>
<sequence length="130" mass="14499">MALVNQLQKFSRSILGIASNYSKYTSNTTLPFLQATRGISTTQPLSEKQESRLGCQIVMSKELDGIERYVLTLCHTKTLWTIAHPQNTMPRPMKTDVTIAGVTPITSQRKDIDSRLSDANAATHLSPHQR</sequence>
<evidence type="ECO:0000313" key="4">
    <source>
        <dbReference type="RefSeq" id="XP_033317678.1"/>
    </source>
</evidence>
<keyword evidence="2" id="KW-1185">Reference proteome</keyword>
<dbReference type="AlphaFoldDB" id="A0A6P8NRV4"/>
<dbReference type="GeneID" id="117214928"/>
<reference evidence="3 4" key="1">
    <citation type="submission" date="2025-04" db="UniProtKB">
        <authorList>
            <consortium name="RefSeq"/>
        </authorList>
    </citation>
    <scope>IDENTIFICATION</scope>
    <source>
        <tissue evidence="3 4">Muscle</tissue>
    </source>
</reference>
<proteinExistence type="predicted"/>
<evidence type="ECO:0000256" key="1">
    <source>
        <dbReference type="SAM" id="MobiDB-lite"/>
    </source>
</evidence>